<feature type="transmembrane region" description="Helical" evidence="6">
    <location>
        <begin position="284"/>
        <end position="308"/>
    </location>
</feature>
<feature type="transmembrane region" description="Helical" evidence="6">
    <location>
        <begin position="212"/>
        <end position="233"/>
    </location>
</feature>
<keyword evidence="4 6" id="KW-1133">Transmembrane helix</keyword>
<evidence type="ECO:0000256" key="2">
    <source>
        <dbReference type="ARBA" id="ARBA00022475"/>
    </source>
</evidence>
<dbReference type="PANTHER" id="PTHR39087">
    <property type="entry name" value="UPF0104 MEMBRANE PROTEIN MJ1595"/>
    <property type="match status" value="1"/>
</dbReference>
<keyword evidence="3 6" id="KW-0812">Transmembrane</keyword>
<feature type="chain" id="PRO_5022824164" description="Flippase-like domain-containing protein" evidence="7">
    <location>
        <begin position="36"/>
        <end position="333"/>
    </location>
</feature>
<dbReference type="InterPro" id="IPR022791">
    <property type="entry name" value="L-PG_synthase/AglD"/>
</dbReference>
<dbReference type="EMBL" id="CP042430">
    <property type="protein sequence ID" value="QEC48348.1"/>
    <property type="molecule type" value="Genomic_DNA"/>
</dbReference>
<evidence type="ECO:0000256" key="6">
    <source>
        <dbReference type="SAM" id="Phobius"/>
    </source>
</evidence>
<proteinExistence type="predicted"/>
<feature type="transmembrane region" description="Helical" evidence="6">
    <location>
        <begin position="155"/>
        <end position="174"/>
    </location>
</feature>
<evidence type="ECO:0000256" key="5">
    <source>
        <dbReference type="ARBA" id="ARBA00023136"/>
    </source>
</evidence>
<reference evidence="8 9" key="1">
    <citation type="journal article" date="2018" name="J. Microbiol.">
        <title>Baekduia soli gen. nov., sp. nov., a novel bacterium isolated from the soil of Baekdu Mountain and proposal of a novel family name, Baekduiaceae fam. nov.</title>
        <authorList>
            <person name="An D.S."/>
            <person name="Siddiqi M.Z."/>
            <person name="Kim K.H."/>
            <person name="Yu H.S."/>
            <person name="Im W.T."/>
        </authorList>
    </citation>
    <scope>NUCLEOTIDE SEQUENCE [LARGE SCALE GENOMIC DNA]</scope>
    <source>
        <strain evidence="8 9">BR7-21</strain>
    </source>
</reference>
<sequence length="333" mass="36006">MRVWLRGHPFIMSVLATAIASAGALLIAHVTGADAVGRAFEEVEPGWIGLIAVAEACTYPAYAIAYRSVARTLGHAPLGLPMVGRVVAAGFGPFHVTGGFGIDKQALHAWHEDERSARVLVLGLGMLEWAILAPTAAVTAIALLAQRADMLPSLLWPWAVAVPLGLGAALWASAPGRRRRLARIRGQRRRWLADLLDGAGVLHTLVTRPRTYAAAWLGTAAYWLADIVAFYAACRTFGLDLGPGKVIIAYATGYAATRRSLPLAGAGVTEVLMTYSLYWVRQPLAPALAAVVAYRAFNFLLATVPALLARRHVEPLLEASDELRRTERRRRRR</sequence>
<keyword evidence="7" id="KW-0732">Signal</keyword>
<evidence type="ECO:0000313" key="9">
    <source>
        <dbReference type="Proteomes" id="UP000321805"/>
    </source>
</evidence>
<evidence type="ECO:0000256" key="4">
    <source>
        <dbReference type="ARBA" id="ARBA00022989"/>
    </source>
</evidence>
<comment type="subcellular location">
    <subcellularLocation>
        <location evidence="1">Cell membrane</location>
        <topology evidence="1">Multi-pass membrane protein</topology>
    </subcellularLocation>
</comment>
<evidence type="ECO:0000256" key="3">
    <source>
        <dbReference type="ARBA" id="ARBA00022692"/>
    </source>
</evidence>
<feature type="transmembrane region" description="Helical" evidence="6">
    <location>
        <begin position="119"/>
        <end position="143"/>
    </location>
</feature>
<keyword evidence="2" id="KW-1003">Cell membrane</keyword>
<dbReference type="PANTHER" id="PTHR39087:SF2">
    <property type="entry name" value="UPF0104 MEMBRANE PROTEIN MJ1595"/>
    <property type="match status" value="1"/>
</dbReference>
<evidence type="ECO:0000256" key="7">
    <source>
        <dbReference type="SAM" id="SignalP"/>
    </source>
</evidence>
<dbReference type="OrthoDB" id="3616971at2"/>
<dbReference type="RefSeq" id="WP_146919783.1">
    <property type="nucleotide sequence ID" value="NZ_CP042430.1"/>
</dbReference>
<evidence type="ECO:0000313" key="8">
    <source>
        <dbReference type="EMBL" id="QEC48348.1"/>
    </source>
</evidence>
<protein>
    <recommendedName>
        <fullName evidence="10">Flippase-like domain-containing protein</fullName>
    </recommendedName>
</protein>
<dbReference type="Proteomes" id="UP000321805">
    <property type="component" value="Chromosome"/>
</dbReference>
<feature type="transmembrane region" description="Helical" evidence="6">
    <location>
        <begin position="45"/>
        <end position="65"/>
    </location>
</feature>
<organism evidence="8 9">
    <name type="scientific">Baekduia soli</name>
    <dbReference type="NCBI Taxonomy" id="496014"/>
    <lineage>
        <taxon>Bacteria</taxon>
        <taxon>Bacillati</taxon>
        <taxon>Actinomycetota</taxon>
        <taxon>Thermoleophilia</taxon>
        <taxon>Solirubrobacterales</taxon>
        <taxon>Baekduiaceae</taxon>
        <taxon>Baekduia</taxon>
    </lineage>
</organism>
<dbReference type="GO" id="GO:0005886">
    <property type="term" value="C:plasma membrane"/>
    <property type="evidence" value="ECO:0007669"/>
    <property type="project" value="UniProtKB-SubCell"/>
</dbReference>
<feature type="signal peptide" evidence="7">
    <location>
        <begin position="1"/>
        <end position="35"/>
    </location>
</feature>
<keyword evidence="5 6" id="KW-0472">Membrane</keyword>
<accession>A0A5B8U683</accession>
<name>A0A5B8U683_9ACTN</name>
<gene>
    <name evidence="8" type="ORF">FSW04_12735</name>
</gene>
<dbReference type="Pfam" id="PF03706">
    <property type="entry name" value="LPG_synthase_TM"/>
    <property type="match status" value="1"/>
</dbReference>
<evidence type="ECO:0000256" key="1">
    <source>
        <dbReference type="ARBA" id="ARBA00004651"/>
    </source>
</evidence>
<dbReference type="KEGG" id="bsol:FSW04_12735"/>
<keyword evidence="9" id="KW-1185">Reference proteome</keyword>
<dbReference type="AlphaFoldDB" id="A0A5B8U683"/>
<evidence type="ECO:0008006" key="10">
    <source>
        <dbReference type="Google" id="ProtNLM"/>
    </source>
</evidence>